<keyword evidence="3" id="KW-0677">Repeat</keyword>
<dbReference type="PANTHER" id="PTHR31832">
    <property type="entry name" value="B-BOX ZINC FINGER PROTEIN 22"/>
    <property type="match status" value="1"/>
</dbReference>
<dbReference type="PANTHER" id="PTHR31832:SF41">
    <property type="entry name" value="B-BOX ZINC FINGER PROTEIN 24"/>
    <property type="match status" value="1"/>
</dbReference>
<feature type="region of interest" description="Disordered" evidence="10">
    <location>
        <begin position="260"/>
        <end position="282"/>
    </location>
</feature>
<comment type="caution">
    <text evidence="12">The sequence shown here is derived from an EMBL/GenBank/DDBJ whole genome shotgun (WGS) entry which is preliminary data.</text>
</comment>
<evidence type="ECO:0000256" key="6">
    <source>
        <dbReference type="ARBA" id="ARBA00023015"/>
    </source>
</evidence>
<accession>A0A445GN99</accession>
<keyword evidence="5" id="KW-0862">Zinc</keyword>
<sequence>MWFSSFLSPFLMRHSKVRPNAPSDDQSSQLTHNPQLDHGGWSRRGREFCEARRAFLNSYHLSLERKNNVSFKEKLKKSVKEVNEAAMGVVLGMRRGVSKRRVGIKVLRVKMSSHSMVLVTLRCFIPWLNKMKKLLAKRRPSFWCCRSKRRINMKIQCDVCERAPATVICCADEAALCAKCDVEVHAANKLASKHQRLLLQCLSSKLPTCDICQDKPAFIFCVEDRALFCQDCDEPIHSAGSLSANHQRFLATGIRVASSSNCTKDNEKSHSEPPNRSAQQVSAKIPPQQVPSFTSSWAVDDLLELTGFESPEKKESLQFGELEWLTDVGIFGEQFAQEALAAAEVPQLPETHNSSSVASYKTSKSYMSHKKPRIEVLNDDDDDDEYFTVPDLG</sequence>
<evidence type="ECO:0000256" key="5">
    <source>
        <dbReference type="ARBA" id="ARBA00022833"/>
    </source>
</evidence>
<dbReference type="Pfam" id="PF00643">
    <property type="entry name" value="zf-B_box"/>
    <property type="match status" value="2"/>
</dbReference>
<evidence type="ECO:0000256" key="8">
    <source>
        <dbReference type="ARBA" id="ARBA00023242"/>
    </source>
</evidence>
<dbReference type="EMBL" id="QZWG01000015">
    <property type="protein sequence ID" value="RZB62777.1"/>
    <property type="molecule type" value="Genomic_DNA"/>
</dbReference>
<dbReference type="SMART" id="SM00336">
    <property type="entry name" value="BBOX"/>
    <property type="match status" value="2"/>
</dbReference>
<evidence type="ECO:0000313" key="13">
    <source>
        <dbReference type="Proteomes" id="UP000289340"/>
    </source>
</evidence>
<protein>
    <submittedName>
        <fullName evidence="12">B-box zinc finger protein 24 isoform B</fullName>
    </submittedName>
</protein>
<feature type="domain" description="B box-type" evidence="11">
    <location>
        <begin position="152"/>
        <end position="199"/>
    </location>
</feature>
<feature type="region of interest" description="Disordered" evidence="10">
    <location>
        <begin position="347"/>
        <end position="393"/>
    </location>
</feature>
<keyword evidence="6" id="KW-0805">Transcription regulation</keyword>
<dbReference type="GO" id="GO:0008270">
    <property type="term" value="F:zinc ion binding"/>
    <property type="evidence" value="ECO:0007669"/>
    <property type="project" value="UniProtKB-KW"/>
</dbReference>
<feature type="compositionally biased region" description="Polar residues" evidence="10">
    <location>
        <begin position="23"/>
        <end position="34"/>
    </location>
</feature>
<dbReference type="GO" id="GO:0006355">
    <property type="term" value="P:regulation of DNA-templated transcription"/>
    <property type="evidence" value="ECO:0007669"/>
    <property type="project" value="TreeGrafter"/>
</dbReference>
<evidence type="ECO:0000256" key="10">
    <source>
        <dbReference type="SAM" id="MobiDB-lite"/>
    </source>
</evidence>
<evidence type="ECO:0000256" key="3">
    <source>
        <dbReference type="ARBA" id="ARBA00022737"/>
    </source>
</evidence>
<evidence type="ECO:0000256" key="1">
    <source>
        <dbReference type="ARBA" id="ARBA00004123"/>
    </source>
</evidence>
<reference evidence="12 13" key="1">
    <citation type="submission" date="2018-09" db="EMBL/GenBank/DDBJ databases">
        <title>A high-quality reference genome of wild soybean provides a powerful tool to mine soybean genomes.</title>
        <authorList>
            <person name="Xie M."/>
            <person name="Chung C.Y.L."/>
            <person name="Li M.-W."/>
            <person name="Wong F.-L."/>
            <person name="Chan T.-F."/>
            <person name="Lam H.-M."/>
        </authorList>
    </citation>
    <scope>NUCLEOTIDE SEQUENCE [LARGE SCALE GENOMIC DNA]</scope>
    <source>
        <strain evidence="13">cv. W05</strain>
        <tissue evidence="12">Hypocotyl of etiolated seedlings</tissue>
    </source>
</reference>
<feature type="compositionally biased region" description="Low complexity" evidence="10">
    <location>
        <begin position="347"/>
        <end position="366"/>
    </location>
</feature>
<dbReference type="GO" id="GO:0009640">
    <property type="term" value="P:photomorphogenesis"/>
    <property type="evidence" value="ECO:0007669"/>
    <property type="project" value="TreeGrafter"/>
</dbReference>
<dbReference type="Gene3D" id="3.30.160.60">
    <property type="entry name" value="Classic Zinc Finger"/>
    <property type="match status" value="1"/>
</dbReference>
<dbReference type="Proteomes" id="UP000289340">
    <property type="component" value="Chromosome 15"/>
</dbReference>
<dbReference type="PROSITE" id="PS50119">
    <property type="entry name" value="ZF_BBOX"/>
    <property type="match status" value="2"/>
</dbReference>
<feature type="compositionally biased region" description="Acidic residues" evidence="10">
    <location>
        <begin position="377"/>
        <end position="386"/>
    </location>
</feature>
<feature type="compositionally biased region" description="Basic and acidic residues" evidence="10">
    <location>
        <begin position="264"/>
        <end position="273"/>
    </location>
</feature>
<evidence type="ECO:0000256" key="7">
    <source>
        <dbReference type="ARBA" id="ARBA00023163"/>
    </source>
</evidence>
<dbReference type="InterPro" id="IPR051979">
    <property type="entry name" value="B-box_zinc_finger"/>
</dbReference>
<dbReference type="InterPro" id="IPR049808">
    <property type="entry name" value="CONSTANS-like_Bbox1"/>
</dbReference>
<evidence type="ECO:0000256" key="9">
    <source>
        <dbReference type="PROSITE-ProRule" id="PRU00024"/>
    </source>
</evidence>
<feature type="domain" description="B box-type" evidence="11">
    <location>
        <begin position="204"/>
        <end position="251"/>
    </location>
</feature>
<name>A0A445GN99_GLYSO</name>
<keyword evidence="2" id="KW-0479">Metal-binding</keyword>
<dbReference type="InterPro" id="IPR000315">
    <property type="entry name" value="Znf_B-box"/>
</dbReference>
<organism evidence="12 13">
    <name type="scientific">Glycine soja</name>
    <name type="common">Wild soybean</name>
    <dbReference type="NCBI Taxonomy" id="3848"/>
    <lineage>
        <taxon>Eukaryota</taxon>
        <taxon>Viridiplantae</taxon>
        <taxon>Streptophyta</taxon>
        <taxon>Embryophyta</taxon>
        <taxon>Tracheophyta</taxon>
        <taxon>Spermatophyta</taxon>
        <taxon>Magnoliopsida</taxon>
        <taxon>eudicotyledons</taxon>
        <taxon>Gunneridae</taxon>
        <taxon>Pentapetalae</taxon>
        <taxon>rosids</taxon>
        <taxon>fabids</taxon>
        <taxon>Fabales</taxon>
        <taxon>Fabaceae</taxon>
        <taxon>Papilionoideae</taxon>
        <taxon>50 kb inversion clade</taxon>
        <taxon>NPAAA clade</taxon>
        <taxon>indigoferoid/millettioid clade</taxon>
        <taxon>Phaseoleae</taxon>
        <taxon>Glycine</taxon>
        <taxon>Glycine subgen. Soja</taxon>
    </lineage>
</organism>
<gene>
    <name evidence="12" type="ORF">D0Y65_039810</name>
</gene>
<comment type="subcellular location">
    <subcellularLocation>
        <location evidence="1">Nucleus</location>
    </subcellularLocation>
</comment>
<keyword evidence="4 9" id="KW-0863">Zinc-finger</keyword>
<dbReference type="CDD" id="cd19821">
    <property type="entry name" value="Bbox1_BBX-like"/>
    <property type="match status" value="2"/>
</dbReference>
<feature type="region of interest" description="Disordered" evidence="10">
    <location>
        <begin position="17"/>
        <end position="39"/>
    </location>
</feature>
<keyword evidence="13" id="KW-1185">Reference proteome</keyword>
<evidence type="ECO:0000256" key="2">
    <source>
        <dbReference type="ARBA" id="ARBA00022723"/>
    </source>
</evidence>
<keyword evidence="7" id="KW-0804">Transcription</keyword>
<evidence type="ECO:0000259" key="11">
    <source>
        <dbReference type="PROSITE" id="PS50119"/>
    </source>
</evidence>
<proteinExistence type="predicted"/>
<evidence type="ECO:0000313" key="12">
    <source>
        <dbReference type="EMBL" id="RZB62777.1"/>
    </source>
</evidence>
<dbReference type="AlphaFoldDB" id="A0A445GN99"/>
<keyword evidence="8" id="KW-0539">Nucleus</keyword>
<evidence type="ECO:0000256" key="4">
    <source>
        <dbReference type="ARBA" id="ARBA00022771"/>
    </source>
</evidence>
<dbReference type="GO" id="GO:0005634">
    <property type="term" value="C:nucleus"/>
    <property type="evidence" value="ECO:0007669"/>
    <property type="project" value="UniProtKB-SubCell"/>
</dbReference>